<dbReference type="Proteomes" id="UP001293254">
    <property type="component" value="Unassembled WGS sequence"/>
</dbReference>
<gene>
    <name evidence="3" type="ORF">Salat_2724000</name>
</gene>
<dbReference type="PANTHER" id="PTHR46288:SF68">
    <property type="entry name" value="DC1 DOMAIN-CONTAINING PROTEIN"/>
    <property type="match status" value="1"/>
</dbReference>
<proteinExistence type="predicted"/>
<name>A0AAE2CBN6_9LAMI</name>
<organism evidence="3 4">
    <name type="scientific">Sesamum alatum</name>
    <dbReference type="NCBI Taxonomy" id="300844"/>
    <lineage>
        <taxon>Eukaryota</taxon>
        <taxon>Viridiplantae</taxon>
        <taxon>Streptophyta</taxon>
        <taxon>Embryophyta</taxon>
        <taxon>Tracheophyta</taxon>
        <taxon>Spermatophyta</taxon>
        <taxon>Magnoliopsida</taxon>
        <taxon>eudicotyledons</taxon>
        <taxon>Gunneridae</taxon>
        <taxon>Pentapetalae</taxon>
        <taxon>asterids</taxon>
        <taxon>lamiids</taxon>
        <taxon>Lamiales</taxon>
        <taxon>Pedaliaceae</taxon>
        <taxon>Sesamum</taxon>
    </lineage>
</organism>
<reference evidence="3" key="1">
    <citation type="submission" date="2020-06" db="EMBL/GenBank/DDBJ databases">
        <authorList>
            <person name="Li T."/>
            <person name="Hu X."/>
            <person name="Zhang T."/>
            <person name="Song X."/>
            <person name="Zhang H."/>
            <person name="Dai N."/>
            <person name="Sheng W."/>
            <person name="Hou X."/>
            <person name="Wei L."/>
        </authorList>
    </citation>
    <scope>NUCLEOTIDE SEQUENCE</scope>
    <source>
        <strain evidence="3">3651</strain>
        <tissue evidence="3">Leaf</tissue>
    </source>
</reference>
<dbReference type="InterPro" id="IPR013083">
    <property type="entry name" value="Znf_RING/FYVE/PHD"/>
</dbReference>
<dbReference type="PANTHER" id="PTHR46288">
    <property type="entry name" value="PHORBOL-ESTER/DAG-TYPE DOMAIN-CONTAINING PROTEIN"/>
    <property type="match status" value="1"/>
</dbReference>
<accession>A0AAE2CBN6</accession>
<comment type="caution">
    <text evidence="3">The sequence shown here is derived from an EMBL/GenBank/DDBJ whole genome shotgun (WGS) entry which is preliminary data.</text>
</comment>
<keyword evidence="1" id="KW-0677">Repeat</keyword>
<sequence>MEFKHFSHIHGLVFHQTPQGSEIHCSGCKSPAVASSANVYVCWKCNYFLHEQCFRATRSLTHPSHPLHPLTLVPYPTYPSTSFFCNSCNLVGNGFCYCCSECEFDVHVHCAHHMSAANVSTTHPNTSVAVHNNFPQPQNHVYPPVQNNTFPNYVSS</sequence>
<evidence type="ECO:0000313" key="4">
    <source>
        <dbReference type="Proteomes" id="UP001293254"/>
    </source>
</evidence>
<dbReference type="EMBL" id="JACGWO010000011">
    <property type="protein sequence ID" value="KAK4416166.1"/>
    <property type="molecule type" value="Genomic_DNA"/>
</dbReference>
<evidence type="ECO:0000313" key="3">
    <source>
        <dbReference type="EMBL" id="KAK4416166.1"/>
    </source>
</evidence>
<dbReference type="InterPro" id="IPR046349">
    <property type="entry name" value="C1-like_sf"/>
</dbReference>
<keyword evidence="4" id="KW-1185">Reference proteome</keyword>
<feature type="domain" description="DC1" evidence="2">
    <location>
        <begin position="63"/>
        <end position="111"/>
    </location>
</feature>
<feature type="domain" description="DC1" evidence="2">
    <location>
        <begin position="6"/>
        <end position="53"/>
    </location>
</feature>
<evidence type="ECO:0000256" key="1">
    <source>
        <dbReference type="ARBA" id="ARBA00022737"/>
    </source>
</evidence>
<reference evidence="3" key="2">
    <citation type="journal article" date="2024" name="Plant">
        <title>Genomic evolution and insights into agronomic trait innovations of Sesamum species.</title>
        <authorList>
            <person name="Miao H."/>
            <person name="Wang L."/>
            <person name="Qu L."/>
            <person name="Liu H."/>
            <person name="Sun Y."/>
            <person name="Le M."/>
            <person name="Wang Q."/>
            <person name="Wei S."/>
            <person name="Zheng Y."/>
            <person name="Lin W."/>
            <person name="Duan Y."/>
            <person name="Cao H."/>
            <person name="Xiong S."/>
            <person name="Wang X."/>
            <person name="Wei L."/>
            <person name="Li C."/>
            <person name="Ma Q."/>
            <person name="Ju M."/>
            <person name="Zhao R."/>
            <person name="Li G."/>
            <person name="Mu C."/>
            <person name="Tian Q."/>
            <person name="Mei H."/>
            <person name="Zhang T."/>
            <person name="Gao T."/>
            <person name="Zhang H."/>
        </authorList>
    </citation>
    <scope>NUCLEOTIDE SEQUENCE</scope>
    <source>
        <strain evidence="3">3651</strain>
    </source>
</reference>
<dbReference type="InterPro" id="IPR004146">
    <property type="entry name" value="DC1"/>
</dbReference>
<dbReference type="SUPFAM" id="SSF57889">
    <property type="entry name" value="Cysteine-rich domain"/>
    <property type="match status" value="1"/>
</dbReference>
<dbReference type="AlphaFoldDB" id="A0AAE2CBN6"/>
<protein>
    <recommendedName>
        <fullName evidence="2">DC1 domain-containing protein</fullName>
    </recommendedName>
</protein>
<dbReference type="Gene3D" id="3.30.40.10">
    <property type="entry name" value="Zinc/RING finger domain, C3HC4 (zinc finger)"/>
    <property type="match status" value="1"/>
</dbReference>
<evidence type="ECO:0000259" key="2">
    <source>
        <dbReference type="Pfam" id="PF03107"/>
    </source>
</evidence>
<dbReference type="Pfam" id="PF03107">
    <property type="entry name" value="C1_2"/>
    <property type="match status" value="2"/>
</dbReference>